<comment type="similarity">
    <text evidence="1">Belongs to the bacterial ribosomal protein bS18 family.</text>
</comment>
<evidence type="ECO:0000256" key="1">
    <source>
        <dbReference type="ARBA" id="ARBA00005589"/>
    </source>
</evidence>
<evidence type="ECO:0000313" key="6">
    <source>
        <dbReference type="Proteomes" id="UP001345691"/>
    </source>
</evidence>
<keyword evidence="2" id="KW-0689">Ribosomal protein</keyword>
<evidence type="ECO:0000313" key="5">
    <source>
        <dbReference type="EMBL" id="KAK5068669.1"/>
    </source>
</evidence>
<evidence type="ECO:0000256" key="2">
    <source>
        <dbReference type="ARBA" id="ARBA00022980"/>
    </source>
</evidence>
<dbReference type="Proteomes" id="UP001345691">
    <property type="component" value="Unassembled WGS sequence"/>
</dbReference>
<protein>
    <recommendedName>
        <fullName evidence="4">Small ribosomal subunit protein bS18m</fullName>
    </recommendedName>
</protein>
<evidence type="ECO:0000256" key="4">
    <source>
        <dbReference type="ARBA" id="ARBA00035264"/>
    </source>
</evidence>
<comment type="caution">
    <text evidence="5">The sequence shown here is derived from an EMBL/GenBank/DDBJ whole genome shotgun (WGS) entry which is preliminary data.</text>
</comment>
<evidence type="ECO:0000256" key="3">
    <source>
        <dbReference type="ARBA" id="ARBA00023274"/>
    </source>
</evidence>
<dbReference type="SUPFAM" id="SSF46911">
    <property type="entry name" value="Ribosomal protein S18"/>
    <property type="match status" value="1"/>
</dbReference>
<proteinExistence type="inferred from homology"/>
<reference evidence="5 6" key="1">
    <citation type="submission" date="2023-08" db="EMBL/GenBank/DDBJ databases">
        <title>Black Yeasts Isolated from many extreme environments.</title>
        <authorList>
            <person name="Coleine C."/>
            <person name="Stajich J.E."/>
            <person name="Selbmann L."/>
        </authorList>
    </citation>
    <scope>NUCLEOTIDE SEQUENCE [LARGE SCALE GENOMIC DNA]</scope>
    <source>
        <strain evidence="5 6">CCFEE 6328</strain>
    </source>
</reference>
<dbReference type="EMBL" id="JAVRRF010000001">
    <property type="protein sequence ID" value="KAK5068669.1"/>
    <property type="molecule type" value="Genomic_DNA"/>
</dbReference>
<keyword evidence="3" id="KW-0687">Ribonucleoprotein</keyword>
<dbReference type="PANTHER" id="PTHR13479:SF40">
    <property type="entry name" value="SMALL RIBOSOMAL SUBUNIT PROTEIN BS18M"/>
    <property type="match status" value="1"/>
</dbReference>
<organism evidence="5 6">
    <name type="scientific">Exophiala sideris</name>
    <dbReference type="NCBI Taxonomy" id="1016849"/>
    <lineage>
        <taxon>Eukaryota</taxon>
        <taxon>Fungi</taxon>
        <taxon>Dikarya</taxon>
        <taxon>Ascomycota</taxon>
        <taxon>Pezizomycotina</taxon>
        <taxon>Eurotiomycetes</taxon>
        <taxon>Chaetothyriomycetidae</taxon>
        <taxon>Chaetothyriales</taxon>
        <taxon>Herpotrichiellaceae</taxon>
        <taxon>Exophiala</taxon>
    </lineage>
</organism>
<keyword evidence="6" id="KW-1185">Reference proteome</keyword>
<dbReference type="Gene3D" id="4.10.640.10">
    <property type="entry name" value="Ribosomal protein S18"/>
    <property type="match status" value="1"/>
</dbReference>
<dbReference type="PANTHER" id="PTHR13479">
    <property type="entry name" value="30S RIBOSOMAL PROTEIN S18"/>
    <property type="match status" value="1"/>
</dbReference>
<name>A0ABR0JTB7_9EURO</name>
<sequence length="173" mass="19743">MSYKLGSRLSLQVARANAPAQASSLTHPEIFKRTAAASTHLERVRNETQKEEERYALSRNLSRNWKAGDVYAPHDLSGAEARKWKKRHRPTTDPFDALSINPLTLYKNFSIMSEYMTEMGRIRHSKSTGLRPVNQRKISKAIRRAIALGLMPSVHKHPEILKKDSELQKLGIR</sequence>
<gene>
    <name evidence="5" type="ORF">LTR69_000790</name>
</gene>
<accession>A0ABR0JTB7</accession>
<dbReference type="Pfam" id="PF01084">
    <property type="entry name" value="Ribosomal_S18"/>
    <property type="match status" value="1"/>
</dbReference>
<dbReference type="InterPro" id="IPR001648">
    <property type="entry name" value="Ribosomal_bS18"/>
</dbReference>
<dbReference type="InterPro" id="IPR036870">
    <property type="entry name" value="Ribosomal_bS18_sf"/>
</dbReference>